<gene>
    <name evidence="6" type="ORF">G4Z16_00250</name>
</gene>
<evidence type="ECO:0000256" key="4">
    <source>
        <dbReference type="PROSITE-ProRule" id="PRU00335"/>
    </source>
</evidence>
<evidence type="ECO:0000259" key="5">
    <source>
        <dbReference type="PROSITE" id="PS50977"/>
    </source>
</evidence>
<evidence type="ECO:0000256" key="2">
    <source>
        <dbReference type="ARBA" id="ARBA00023125"/>
    </source>
</evidence>
<dbReference type="SUPFAM" id="SSF46689">
    <property type="entry name" value="Homeodomain-like"/>
    <property type="match status" value="1"/>
</dbReference>
<dbReference type="InterPro" id="IPR036271">
    <property type="entry name" value="Tet_transcr_reg_TetR-rel_C_sf"/>
</dbReference>
<name>A0A7T1T2B6_9ACTN</name>
<dbReference type="Pfam" id="PF00440">
    <property type="entry name" value="TetR_N"/>
    <property type="match status" value="1"/>
</dbReference>
<dbReference type="Proteomes" id="UP000595046">
    <property type="component" value="Chromosome"/>
</dbReference>
<dbReference type="SUPFAM" id="SSF48498">
    <property type="entry name" value="Tetracyclin repressor-like, C-terminal domain"/>
    <property type="match status" value="1"/>
</dbReference>
<accession>A0A7T1T2B6</accession>
<dbReference type="EMBL" id="CP048882">
    <property type="protein sequence ID" value="QPP05077.1"/>
    <property type="molecule type" value="Genomic_DNA"/>
</dbReference>
<keyword evidence="2 4" id="KW-0238">DNA-binding</keyword>
<dbReference type="AlphaFoldDB" id="A0A7T1T2B6"/>
<feature type="domain" description="HTH tetR-type" evidence="5">
    <location>
        <begin position="5"/>
        <end position="65"/>
    </location>
</feature>
<dbReference type="PANTHER" id="PTHR47506:SF1">
    <property type="entry name" value="HTH-TYPE TRANSCRIPTIONAL REGULATOR YJDC"/>
    <property type="match status" value="1"/>
</dbReference>
<keyword evidence="3" id="KW-0804">Transcription</keyword>
<evidence type="ECO:0000313" key="7">
    <source>
        <dbReference type="Proteomes" id="UP000595046"/>
    </source>
</evidence>
<protein>
    <submittedName>
        <fullName evidence="6">TetR/AcrR family transcriptional regulator</fullName>
    </submittedName>
</protein>
<dbReference type="Gene3D" id="1.10.357.10">
    <property type="entry name" value="Tetracycline Repressor, domain 2"/>
    <property type="match status" value="1"/>
</dbReference>
<reference evidence="7" key="1">
    <citation type="submission" date="2020-02" db="EMBL/GenBank/DDBJ databases">
        <title>Streptomyces sp. ASO4wet.</title>
        <authorList>
            <person name="Risdian C."/>
            <person name="Landwehr W."/>
            <person name="Schupp P."/>
            <person name="Wink J."/>
        </authorList>
    </citation>
    <scope>NUCLEOTIDE SEQUENCE [LARGE SCALE GENOMIC DNA]</scope>
    <source>
        <strain evidence="7">ASO4wet</strain>
    </source>
</reference>
<dbReference type="InterPro" id="IPR009057">
    <property type="entry name" value="Homeodomain-like_sf"/>
</dbReference>
<dbReference type="GO" id="GO:0003677">
    <property type="term" value="F:DNA binding"/>
    <property type="evidence" value="ECO:0007669"/>
    <property type="project" value="UniProtKB-UniRule"/>
</dbReference>
<keyword evidence="7" id="KW-1185">Reference proteome</keyword>
<dbReference type="KEGG" id="sbat:G4Z16_00250"/>
<dbReference type="PANTHER" id="PTHR47506">
    <property type="entry name" value="TRANSCRIPTIONAL REGULATORY PROTEIN"/>
    <property type="match status" value="1"/>
</dbReference>
<keyword evidence="1" id="KW-0805">Transcription regulation</keyword>
<sequence>MDTEVPTSTRVLDAADALFYAHGVQAVGIDRIRDSSGVSLKRLYQCFPSKGAIVEAYLRRRDKIARGAIEEHIAGYETPREKLLAMFEWLHAWFQQPGFHGCAFNNAFGELGSGSAAVAQVVREHKAALRAIFRRLVDGTGVADPERVTGQIIVLFDGAITVGTVSGMPEAALQARDAVSILLTASIPASGD</sequence>
<evidence type="ECO:0000313" key="6">
    <source>
        <dbReference type="EMBL" id="QPP05077.1"/>
    </source>
</evidence>
<organism evidence="6 7">
    <name type="scientific">Streptomyces bathyalis</name>
    <dbReference type="NCBI Taxonomy" id="2710756"/>
    <lineage>
        <taxon>Bacteria</taxon>
        <taxon>Bacillati</taxon>
        <taxon>Actinomycetota</taxon>
        <taxon>Actinomycetes</taxon>
        <taxon>Kitasatosporales</taxon>
        <taxon>Streptomycetaceae</taxon>
        <taxon>Streptomyces</taxon>
    </lineage>
</organism>
<dbReference type="InterPro" id="IPR001647">
    <property type="entry name" value="HTH_TetR"/>
</dbReference>
<dbReference type="PROSITE" id="PS50977">
    <property type="entry name" value="HTH_TETR_2"/>
    <property type="match status" value="1"/>
</dbReference>
<evidence type="ECO:0000256" key="3">
    <source>
        <dbReference type="ARBA" id="ARBA00023163"/>
    </source>
</evidence>
<dbReference type="RefSeq" id="WP_197348574.1">
    <property type="nucleotide sequence ID" value="NZ_CP048882.1"/>
</dbReference>
<feature type="DNA-binding region" description="H-T-H motif" evidence="4">
    <location>
        <begin position="28"/>
        <end position="47"/>
    </location>
</feature>
<proteinExistence type="predicted"/>
<evidence type="ECO:0000256" key="1">
    <source>
        <dbReference type="ARBA" id="ARBA00023015"/>
    </source>
</evidence>